<dbReference type="Proteomes" id="UP000095286">
    <property type="component" value="Unplaced"/>
</dbReference>
<evidence type="ECO:0000313" key="1">
    <source>
        <dbReference type="Proteomes" id="UP000095286"/>
    </source>
</evidence>
<reference evidence="2" key="1">
    <citation type="submission" date="2016-11" db="UniProtKB">
        <authorList>
            <consortium name="WormBaseParasite"/>
        </authorList>
    </citation>
    <scope>IDENTIFICATION</scope>
    <source>
        <strain evidence="2">KR3021</strain>
    </source>
</reference>
<dbReference type="WBParaSite" id="RSKR_0000085000.1">
    <property type="protein sequence ID" value="RSKR_0000085000.1"/>
    <property type="gene ID" value="RSKR_0000085000"/>
</dbReference>
<accession>A0AC35TIR3</accession>
<protein>
    <submittedName>
        <fullName evidence="2">Pseudouridine-5'-monophosphatase</fullName>
    </submittedName>
</protein>
<name>A0AC35TIR3_9BILA</name>
<evidence type="ECO:0000313" key="2">
    <source>
        <dbReference type="WBParaSite" id="RSKR_0000085000.1"/>
    </source>
</evidence>
<proteinExistence type="predicted"/>
<organism evidence="1 2">
    <name type="scientific">Rhabditophanes sp. KR3021</name>
    <dbReference type="NCBI Taxonomy" id="114890"/>
    <lineage>
        <taxon>Eukaryota</taxon>
        <taxon>Metazoa</taxon>
        <taxon>Ecdysozoa</taxon>
        <taxon>Nematoda</taxon>
        <taxon>Chromadorea</taxon>
        <taxon>Rhabditida</taxon>
        <taxon>Tylenchina</taxon>
        <taxon>Panagrolaimomorpha</taxon>
        <taxon>Strongyloidoidea</taxon>
        <taxon>Alloionematidae</taxon>
        <taxon>Rhabditophanes</taxon>
    </lineage>
</organism>
<sequence length="235" mass="26144">MLFRPKITHVIFDLDGTLIDSETIYTLANVEALEKNGVDGKLFTIDVKMGMTGKTQIEAVPWLLKRINVSDKVNIDKYFEDYNGALQRLLPTCTLLPGALKVIEYFGKLGIPMSICTGSNTFEYELKTKNLQHLFKDFEAIVLAGSDPEVTFGKPDPCAFIVTINRFKTLPSNPLNVLVFEDAPNGVHAAVAARCQVVMVPQFDSSSVQHAKTKATAVYETLDLFEPKHFDLPPF</sequence>